<name>A0ACB8JCZ0_CITSI</name>
<organism evidence="1 2">
    <name type="scientific">Citrus sinensis</name>
    <name type="common">Sweet orange</name>
    <name type="synonym">Citrus aurantium var. sinensis</name>
    <dbReference type="NCBI Taxonomy" id="2711"/>
    <lineage>
        <taxon>Eukaryota</taxon>
        <taxon>Viridiplantae</taxon>
        <taxon>Streptophyta</taxon>
        <taxon>Embryophyta</taxon>
        <taxon>Tracheophyta</taxon>
        <taxon>Spermatophyta</taxon>
        <taxon>Magnoliopsida</taxon>
        <taxon>eudicotyledons</taxon>
        <taxon>Gunneridae</taxon>
        <taxon>Pentapetalae</taxon>
        <taxon>rosids</taxon>
        <taxon>malvids</taxon>
        <taxon>Sapindales</taxon>
        <taxon>Rutaceae</taxon>
        <taxon>Aurantioideae</taxon>
        <taxon>Citrus</taxon>
    </lineage>
</organism>
<proteinExistence type="predicted"/>
<comment type="caution">
    <text evidence="1">The sequence shown here is derived from an EMBL/GenBank/DDBJ whole genome shotgun (WGS) entry which is preliminary data.</text>
</comment>
<accession>A0ACB8JCZ0</accession>
<evidence type="ECO:0000313" key="1">
    <source>
        <dbReference type="EMBL" id="KAH9715574.1"/>
    </source>
</evidence>
<keyword evidence="2" id="KW-1185">Reference proteome</keyword>
<dbReference type="Proteomes" id="UP000829398">
    <property type="component" value="Chromosome 7"/>
</dbReference>
<protein>
    <submittedName>
        <fullName evidence="1">Disease resistance protein</fullName>
    </submittedName>
</protein>
<sequence length="950" mass="108290">MESIGKILEILKYTVPPIRQYGHNHRKLKENMKNLERVLQELNSQKEDIEATLKLEGDQGKRPRSEVNNWLQNVQRINSEAQGIEQEVNKGKYFSRACLDKLVEEKIAEAEEYHQKGCSFTSLAIDAPPTSGLMLPTTTALAGENARKIMEKIWEDLLGEKVSKIGVWGMAGIGKTTIMRHINNRLQQETNKFNDVIWLRWHANVSLRSAVDWSWSWLLFSTTVSQPLNLIKLQNEIAVALNQNLPATENKERRAGMLLRMLEAKERSVLILDDMWEAFALEEIGIPEPSKENGCKMVITTRSLGVCRSMGCKEIGVELLSQEEALSLFLNKVGRSILQVPTLSEEIINSVVEECAGIPLVIVTVAGCMRGVDEIHEWRNALNELRGCIRSLNGVDSEVFGRLQFSYHRLKDKKVQQCFLYYALYPEDYPIPKDDLIGYWIAEGFIEEVNNVQEKYDRGHTILNRLVNCCLLESDIDGGGFVRMHDLIRDMALRITSDSPLFMVKAGVCLLEFPSEQEWKENLERGSLMGNGIQEIPSNMSPHCEILSTLLLQSNRNLPRIPDRFFVRMHGLRILNLSYTKIKVLPNSVSDLRNLRSLVLRYCRRLERLDLEGTNIKEVPEGMEMLENLSHLNLYSLWLNKFPVGILPRLCNLYSLRLYLGSETLRETVEEAARLSNRLDTFHATFSKPNDFNICVKSSVGRGSRRFHFAVANVGSRRSKMLFRSRHHLSSWFIMQAKVNKSVSIIGCKVYDDTIVLPKGVECLVMMSISDVTNLDDVLLREQSKLSHLKVLYLSDCVYLKKLSSLQLLPALQNLEVLRVDICYRIEEIVAVDEEEIEKELGTNMTITVTLPRLKKLVFSDLPELKSVCGDNAVLVCNSLQEIEVSACPKLKRLSLLLPLLDNGQPSPLPALQGITIDEQLWESLQWDQTNAKDVLNPYCKFEKARLFNT</sequence>
<gene>
    <name evidence="1" type="ORF">KPL71_021109</name>
</gene>
<dbReference type="EMBL" id="CM039176">
    <property type="protein sequence ID" value="KAH9715574.1"/>
    <property type="molecule type" value="Genomic_DNA"/>
</dbReference>
<reference evidence="2" key="1">
    <citation type="journal article" date="2023" name="Hortic. Res.">
        <title>A chromosome-level phased genome enabling allele-level studies in sweet orange: a case study on citrus Huanglongbing tolerance.</title>
        <authorList>
            <person name="Wu B."/>
            <person name="Yu Q."/>
            <person name="Deng Z."/>
            <person name="Duan Y."/>
            <person name="Luo F."/>
            <person name="Gmitter F. Jr."/>
        </authorList>
    </citation>
    <scope>NUCLEOTIDE SEQUENCE [LARGE SCALE GENOMIC DNA]</scope>
    <source>
        <strain evidence="2">cv. Valencia</strain>
    </source>
</reference>
<evidence type="ECO:0000313" key="2">
    <source>
        <dbReference type="Proteomes" id="UP000829398"/>
    </source>
</evidence>